<evidence type="ECO:0000259" key="2">
    <source>
        <dbReference type="SMART" id="SM00382"/>
    </source>
</evidence>
<dbReference type="InterPro" id="IPR029491">
    <property type="entry name" value="Helicase_HTH"/>
</dbReference>
<dbReference type="SMART" id="SM00382">
    <property type="entry name" value="AAA"/>
    <property type="match status" value="1"/>
</dbReference>
<name>A0ABQ6PXF4_9BACT</name>
<dbReference type="PANTHER" id="PTHR47642">
    <property type="entry name" value="ATP-DEPENDENT DNA HELICASE"/>
    <property type="match status" value="1"/>
</dbReference>
<dbReference type="Gene3D" id="3.40.50.300">
    <property type="entry name" value="P-loop containing nucleotide triphosphate hydrolases"/>
    <property type="match status" value="2"/>
</dbReference>
<dbReference type="Gene3D" id="2.30.30.940">
    <property type="match status" value="1"/>
</dbReference>
<dbReference type="CDD" id="cd18809">
    <property type="entry name" value="SF1_C_RecD"/>
    <property type="match status" value="1"/>
</dbReference>
<dbReference type="PANTHER" id="PTHR47642:SF5">
    <property type="entry name" value="ATP-DEPENDENT DNA HELICASE"/>
    <property type="match status" value="1"/>
</dbReference>
<keyword evidence="4" id="KW-1185">Reference proteome</keyword>
<accession>A0ABQ6PXF4</accession>
<dbReference type="Pfam" id="PF14493">
    <property type="entry name" value="HTH_40"/>
    <property type="match status" value="1"/>
</dbReference>
<dbReference type="InterPro" id="IPR051055">
    <property type="entry name" value="PIF1_helicase"/>
</dbReference>
<proteinExistence type="predicted"/>
<reference evidence="3 4" key="1">
    <citation type="submission" date="2023-08" db="EMBL/GenBank/DDBJ databases">
        <title>Draft genome sequence of Algoriphagus taiwanensis.</title>
        <authorList>
            <person name="Takatani N."/>
            <person name="Hosokawa M."/>
            <person name="Sawabe T."/>
        </authorList>
    </citation>
    <scope>NUCLEOTIDE SEQUENCE [LARGE SCALE GENOMIC DNA]</scope>
    <source>
        <strain evidence="3 4">JCM 19755</strain>
    </source>
</reference>
<sequence length="761" mass="87866">MENFSTDKLDLAARFVNTTGAHLFLTGKAGTGKTTFLKELAGKTHKKFVVIAPTGIAALNAGGVTIHSQFLLPFGSFLPVREPEGNYTDRFGFVSQLTLARKHPLNQIRRDVLKSIDLLVIDEVSMLRADILDAIDYRMRSVRRKFNIPFGGVQVLFIGDLHQLPPVVKDEEWAVLKQFYASMHFFEARCLKGAGMIYLELDRIFRQQEETFIRVLNHLRDNRPTLEDIRLLNSHFKSPDEIRQLKDCITLTTHNYKADEINRRELNLLAEKSFFYEAEVEKDFPENLFPLPKEIELKVGARVMFIKNDTSGLSSYFNGKLATVLTLEEDQIVVEMDGSGEEYVLRKELWENKKYQINPETKELEEEVIGTFSQYPIKLAWAVTVHKSQGLTFDRAIIDVGQAFAPGQVYVALSRLRSLDGLVLGTRIREDVIYTDPKVVDFVKSTDQQEDLHQLLLHRQGFYLQDLIDQTFEFESLLQALRLFAKEHDSSMEFEDPEMQKAIPEIYSHLEKEGENTRKFRAQLMMLLQQKEREKLQQRLEKGMEYYLDFLRKPIEIILLQELKTEALSRIKSYQNDLSELELDLLKKYIQISSVGKLIQHILHGETTGKIGDFDQEAGKMRKEMLSKLRMENPELLLPSKTKTGRKRAKNPKPSLPSEPKEKKEDTKSWSIRLYLEGKKPEEIAEERGFALTTIYGHLAHGVRQGLIPLEDLVDPSTIAEIRAVAGKYNGLKEYYEHFNGQFDYETLRLVIYSEKQEKED</sequence>
<protein>
    <submittedName>
        <fullName evidence="3">Helix-turn-helix domain-containing protein</fullName>
    </submittedName>
</protein>
<evidence type="ECO:0000313" key="4">
    <source>
        <dbReference type="Proteomes" id="UP001307705"/>
    </source>
</evidence>
<dbReference type="InterPro" id="IPR003593">
    <property type="entry name" value="AAA+_ATPase"/>
</dbReference>
<dbReference type="InterPro" id="IPR010285">
    <property type="entry name" value="DNA_helicase_pif1-like_DEAD"/>
</dbReference>
<evidence type="ECO:0000256" key="1">
    <source>
        <dbReference type="SAM" id="MobiDB-lite"/>
    </source>
</evidence>
<dbReference type="EMBL" id="BTPE01000002">
    <property type="protein sequence ID" value="GMQ32292.1"/>
    <property type="molecule type" value="Genomic_DNA"/>
</dbReference>
<dbReference type="RefSeq" id="WP_338227104.1">
    <property type="nucleotide sequence ID" value="NZ_BTPE01000002.1"/>
</dbReference>
<gene>
    <name evidence="3" type="ORF">Ataiwa_05640</name>
</gene>
<feature type="domain" description="AAA+ ATPase" evidence="2">
    <location>
        <begin position="19"/>
        <end position="179"/>
    </location>
</feature>
<dbReference type="Proteomes" id="UP001307705">
    <property type="component" value="Unassembled WGS sequence"/>
</dbReference>
<dbReference type="Pfam" id="PF05970">
    <property type="entry name" value="PIF1"/>
    <property type="match status" value="2"/>
</dbReference>
<dbReference type="InterPro" id="IPR027417">
    <property type="entry name" value="P-loop_NTPase"/>
</dbReference>
<evidence type="ECO:0000313" key="3">
    <source>
        <dbReference type="EMBL" id="GMQ32292.1"/>
    </source>
</evidence>
<organism evidence="3 4">
    <name type="scientific">Algoriphagus taiwanensis</name>
    <dbReference type="NCBI Taxonomy" id="1445656"/>
    <lineage>
        <taxon>Bacteria</taxon>
        <taxon>Pseudomonadati</taxon>
        <taxon>Bacteroidota</taxon>
        <taxon>Cytophagia</taxon>
        <taxon>Cytophagales</taxon>
        <taxon>Cyclobacteriaceae</taxon>
        <taxon>Algoriphagus</taxon>
    </lineage>
</organism>
<feature type="region of interest" description="Disordered" evidence="1">
    <location>
        <begin position="637"/>
        <end position="665"/>
    </location>
</feature>
<comment type="caution">
    <text evidence="3">The sequence shown here is derived from an EMBL/GenBank/DDBJ whole genome shotgun (WGS) entry which is preliminary data.</text>
</comment>
<dbReference type="SUPFAM" id="SSF52540">
    <property type="entry name" value="P-loop containing nucleoside triphosphate hydrolases"/>
    <property type="match status" value="2"/>
</dbReference>